<evidence type="ECO:0000313" key="3">
    <source>
        <dbReference type="EMBL" id="TDX28229.1"/>
    </source>
</evidence>
<accession>A0A4R8FW17</accession>
<name>A0A4R8FW17_9RHOB</name>
<evidence type="ECO:0000256" key="2">
    <source>
        <dbReference type="SAM" id="Phobius"/>
    </source>
</evidence>
<dbReference type="EMBL" id="SOEB01000012">
    <property type="protein sequence ID" value="TDX28229.1"/>
    <property type="molecule type" value="Genomic_DNA"/>
</dbReference>
<evidence type="ECO:0000256" key="1">
    <source>
        <dbReference type="SAM" id="MobiDB-lite"/>
    </source>
</evidence>
<keyword evidence="2" id="KW-0472">Membrane</keyword>
<reference evidence="3 4" key="1">
    <citation type="submission" date="2019-03" db="EMBL/GenBank/DDBJ databases">
        <title>Genomic Encyclopedia of Type Strains, Phase IV (KMG-IV): sequencing the most valuable type-strain genomes for metagenomic binning, comparative biology and taxonomic classification.</title>
        <authorList>
            <person name="Goeker M."/>
        </authorList>
    </citation>
    <scope>NUCLEOTIDE SEQUENCE [LARGE SCALE GENOMIC DNA]</scope>
    <source>
        <strain evidence="3 4">JA181</strain>
    </source>
</reference>
<protein>
    <submittedName>
        <fullName evidence="3">5-bromo-4-chloroindolyl phosphate hydrolysis protein</fullName>
    </submittedName>
</protein>
<comment type="caution">
    <text evidence="3">The sequence shown here is derived from an EMBL/GenBank/DDBJ whole genome shotgun (WGS) entry which is preliminary data.</text>
</comment>
<keyword evidence="2" id="KW-1133">Transmembrane helix</keyword>
<sequence length="304" mass="33104">MANRFGGRYSPGTPGPETAAPPRHPFQGRRPARAAGRANAMFFAPLPLLPRAFFSDPAGLALTLGAFGVLILAAWLTREGLRAEDAWAARKVARRPALPRKILGSGLTGAGLLLAGIGGGDWLTPAIYAVLGTALHSFAFGLDPLGDKGMEGIDSFQQDRVARAIEEAEKHLATMSEAIRRAGDRGLEARVERFQAVVRDMFRTVEEDPRDLTAARRYLVVYLLGARDATVKFADLYARTRDVTARQDYEALLGDLEDNFAARTRALIQDDRTDLDVEIEVLRDRLQRDGIRTAPVAPISGENA</sequence>
<dbReference type="Pfam" id="PF10112">
    <property type="entry name" value="Halogen_Hydrol"/>
    <property type="match status" value="1"/>
</dbReference>
<keyword evidence="2" id="KW-0812">Transmembrane</keyword>
<feature type="compositionally biased region" description="Low complexity" evidence="1">
    <location>
        <begin position="11"/>
        <end position="21"/>
    </location>
</feature>
<organism evidence="3 4">
    <name type="scientific">Rhodovulum visakhapatnamense</name>
    <dbReference type="NCBI Taxonomy" id="364297"/>
    <lineage>
        <taxon>Bacteria</taxon>
        <taxon>Pseudomonadati</taxon>
        <taxon>Pseudomonadota</taxon>
        <taxon>Alphaproteobacteria</taxon>
        <taxon>Rhodobacterales</taxon>
        <taxon>Paracoccaceae</taxon>
        <taxon>Rhodovulum</taxon>
    </lineage>
</organism>
<gene>
    <name evidence="3" type="ORF">EV657_11256</name>
</gene>
<dbReference type="Proteomes" id="UP000295484">
    <property type="component" value="Unassembled WGS sequence"/>
</dbReference>
<feature type="region of interest" description="Disordered" evidence="1">
    <location>
        <begin position="1"/>
        <end position="31"/>
    </location>
</feature>
<proteinExistence type="predicted"/>
<evidence type="ECO:0000313" key="4">
    <source>
        <dbReference type="Proteomes" id="UP000295484"/>
    </source>
</evidence>
<dbReference type="InterPro" id="IPR018770">
    <property type="entry name" value="ChloroindolylP_hydrolase"/>
</dbReference>
<feature type="transmembrane region" description="Helical" evidence="2">
    <location>
        <begin position="58"/>
        <end position="77"/>
    </location>
</feature>
<dbReference type="RefSeq" id="WP_113669291.1">
    <property type="nucleotide sequence ID" value="NZ_SOEB01000012.1"/>
</dbReference>
<feature type="transmembrane region" description="Helical" evidence="2">
    <location>
        <begin position="98"/>
        <end position="117"/>
    </location>
</feature>
<dbReference type="AlphaFoldDB" id="A0A4R8FW17"/>